<dbReference type="GO" id="GO:0005886">
    <property type="term" value="C:plasma membrane"/>
    <property type="evidence" value="ECO:0007669"/>
    <property type="project" value="UniProtKB-SubCell"/>
</dbReference>
<keyword evidence="3 6" id="KW-0812">Transmembrane</keyword>
<evidence type="ECO:0000256" key="5">
    <source>
        <dbReference type="ARBA" id="ARBA00023136"/>
    </source>
</evidence>
<keyword evidence="4 6" id="KW-1133">Transmembrane helix</keyword>
<feature type="transmembrane region" description="Helical" evidence="6">
    <location>
        <begin position="108"/>
        <end position="128"/>
    </location>
</feature>
<feature type="transmembrane region" description="Helical" evidence="6">
    <location>
        <begin position="81"/>
        <end position="101"/>
    </location>
</feature>
<feature type="transmembrane region" description="Helical" evidence="6">
    <location>
        <begin position="38"/>
        <end position="69"/>
    </location>
</feature>
<name>A0A7X1NCX3_9BURK</name>
<dbReference type="PANTHER" id="PTHR30482">
    <property type="entry name" value="HIGH-AFFINITY BRANCHED-CHAIN AMINO ACID TRANSPORT SYSTEM PERMEASE"/>
    <property type="match status" value="1"/>
</dbReference>
<dbReference type="GO" id="GO:0015658">
    <property type="term" value="F:branched-chain amino acid transmembrane transporter activity"/>
    <property type="evidence" value="ECO:0007669"/>
    <property type="project" value="InterPro"/>
</dbReference>
<keyword evidence="2" id="KW-1003">Cell membrane</keyword>
<gene>
    <name evidence="7" type="ORF">GCT13_20700</name>
</gene>
<dbReference type="PANTHER" id="PTHR30482:SF17">
    <property type="entry name" value="ABC TRANSPORTER ATP-BINDING PROTEIN"/>
    <property type="match status" value="1"/>
</dbReference>
<reference evidence="7 8" key="1">
    <citation type="submission" date="2019-10" db="EMBL/GenBank/DDBJ databases">
        <title>Paraburkholderia sp. isolated from nodules of Mimosa pudica from Brazilian Atlantic Forest soils.</title>
        <authorList>
            <person name="Paulitsch F."/>
            <person name="Hungria M."/>
            <person name="Dall'Agnol R."/>
        </authorList>
    </citation>
    <scope>NUCLEOTIDE SEQUENCE [LARGE SCALE GENOMIC DNA]</scope>
    <source>
        <strain evidence="7 8">CNPSo 3157</strain>
    </source>
</reference>
<comment type="caution">
    <text evidence="7">The sequence shown here is derived from an EMBL/GenBank/DDBJ whole genome shotgun (WGS) entry which is preliminary data.</text>
</comment>
<feature type="transmembrane region" description="Helical" evidence="6">
    <location>
        <begin position="6"/>
        <end position="26"/>
    </location>
</feature>
<dbReference type="InterPro" id="IPR043428">
    <property type="entry name" value="LivM-like"/>
</dbReference>
<proteinExistence type="predicted"/>
<dbReference type="Pfam" id="PF02653">
    <property type="entry name" value="BPD_transp_2"/>
    <property type="match status" value="1"/>
</dbReference>
<dbReference type="AlphaFoldDB" id="A0A7X1NCX3"/>
<evidence type="ECO:0000313" key="8">
    <source>
        <dbReference type="Proteomes" id="UP000484381"/>
    </source>
</evidence>
<dbReference type="RefSeq" id="WP_152761092.1">
    <property type="nucleotide sequence ID" value="NZ_WHNP01000018.1"/>
</dbReference>
<comment type="subcellular location">
    <subcellularLocation>
        <location evidence="1">Cell membrane</location>
        <topology evidence="1">Multi-pass membrane protein</topology>
    </subcellularLocation>
</comment>
<accession>A0A7X1NCX3</accession>
<feature type="transmembrane region" description="Helical" evidence="6">
    <location>
        <begin position="157"/>
        <end position="176"/>
    </location>
</feature>
<sequence>MSHRSGFTIGLALLVAFGIAAPWIGFYQSFLMKFWCSALFACAFNLLAGYGGLISFGHAAFFGGAAYIAGYTIKSLGFPPVLGILAGGLCGAGFGVLAGYLSVQRKGIYFSMVTLAMAQLIYFVFLQAPFSGGEDGLQNIPRGHLLPGVSLDNNVTMYYFVFAIFLAGFLAIARLVDSPFGQAIKAIRQNEPRAISLGYQVPNYKVAAFVISATISGIAGATKSVVFQLASLSDVHWMMSGEIILITLVGGLGTLYGPVIGAFLIVSLENQLATTAGSWSQVILGLVFIACVSGFRQGIAGTWNEWARMRLTFKAKTERFVPPDGQAGPPAH</sequence>
<evidence type="ECO:0000256" key="1">
    <source>
        <dbReference type="ARBA" id="ARBA00004651"/>
    </source>
</evidence>
<dbReference type="EMBL" id="WHNP01000018">
    <property type="protein sequence ID" value="MPW19251.1"/>
    <property type="molecule type" value="Genomic_DNA"/>
</dbReference>
<evidence type="ECO:0000256" key="6">
    <source>
        <dbReference type="SAM" id="Phobius"/>
    </source>
</evidence>
<keyword evidence="8" id="KW-1185">Reference proteome</keyword>
<feature type="transmembrane region" description="Helical" evidence="6">
    <location>
        <begin position="243"/>
        <end position="266"/>
    </location>
</feature>
<dbReference type="CDD" id="cd06581">
    <property type="entry name" value="TM_PBP1_LivM_like"/>
    <property type="match status" value="1"/>
</dbReference>
<protein>
    <submittedName>
        <fullName evidence="7">Branched-chain amino acid ABC transporter permease</fullName>
    </submittedName>
</protein>
<organism evidence="7 8">
    <name type="scientific">Paraburkholderia franconis</name>
    <dbReference type="NCBI Taxonomy" id="2654983"/>
    <lineage>
        <taxon>Bacteria</taxon>
        <taxon>Pseudomonadati</taxon>
        <taxon>Pseudomonadota</taxon>
        <taxon>Betaproteobacteria</taxon>
        <taxon>Burkholderiales</taxon>
        <taxon>Burkholderiaceae</taxon>
        <taxon>Paraburkholderia</taxon>
    </lineage>
</organism>
<feature type="transmembrane region" description="Helical" evidence="6">
    <location>
        <begin position="278"/>
        <end position="299"/>
    </location>
</feature>
<evidence type="ECO:0000313" key="7">
    <source>
        <dbReference type="EMBL" id="MPW19251.1"/>
    </source>
</evidence>
<evidence type="ECO:0000256" key="4">
    <source>
        <dbReference type="ARBA" id="ARBA00022989"/>
    </source>
</evidence>
<keyword evidence="5 6" id="KW-0472">Membrane</keyword>
<dbReference type="InterPro" id="IPR001851">
    <property type="entry name" value="ABC_transp_permease"/>
</dbReference>
<dbReference type="Proteomes" id="UP000484381">
    <property type="component" value="Unassembled WGS sequence"/>
</dbReference>
<evidence type="ECO:0000256" key="2">
    <source>
        <dbReference type="ARBA" id="ARBA00022475"/>
    </source>
</evidence>
<evidence type="ECO:0000256" key="3">
    <source>
        <dbReference type="ARBA" id="ARBA00022692"/>
    </source>
</evidence>